<dbReference type="OMA" id="GMFGIKG"/>
<dbReference type="PROSITE" id="PS50287">
    <property type="entry name" value="SRCR_2"/>
    <property type="match status" value="1"/>
</dbReference>
<reference evidence="13" key="1">
    <citation type="submission" date="2025-08" db="UniProtKB">
        <authorList>
            <consortium name="Ensembl"/>
        </authorList>
    </citation>
    <scope>IDENTIFICATION</scope>
</reference>
<dbReference type="SUPFAM" id="SSF56487">
    <property type="entry name" value="SRCR-like"/>
    <property type="match status" value="1"/>
</dbReference>
<keyword evidence="2 11" id="KW-0812">Transmembrane</keyword>
<evidence type="ECO:0000256" key="7">
    <source>
        <dbReference type="ARBA" id="ARBA00023170"/>
    </source>
</evidence>
<feature type="region of interest" description="Disordered" evidence="10">
    <location>
        <begin position="145"/>
        <end position="362"/>
    </location>
</feature>
<dbReference type="GO" id="GO:0030198">
    <property type="term" value="P:extracellular matrix organization"/>
    <property type="evidence" value="ECO:0007669"/>
    <property type="project" value="TreeGrafter"/>
</dbReference>
<dbReference type="FunFam" id="3.10.250.10:FF:000011">
    <property type="entry name" value="Scavenger receptor class A member 5"/>
    <property type="match status" value="1"/>
</dbReference>
<dbReference type="GO" id="GO:0030020">
    <property type="term" value="F:extracellular matrix structural constituent conferring tensile strength"/>
    <property type="evidence" value="ECO:0007669"/>
    <property type="project" value="TreeGrafter"/>
</dbReference>
<dbReference type="Pfam" id="PF01391">
    <property type="entry name" value="Collagen"/>
    <property type="match status" value="3"/>
</dbReference>
<dbReference type="Ensembl" id="ENSCCRT00000082888.2">
    <property type="protein sequence ID" value="ENSCCRP00000076469.2"/>
    <property type="gene ID" value="ENSCCRG00000041319.2"/>
</dbReference>
<dbReference type="PANTHER" id="PTHR24023:SF1097">
    <property type="entry name" value="COLLAGEN ALPHA-1(VII) CHAIN ISOFORM X1"/>
    <property type="match status" value="1"/>
</dbReference>
<dbReference type="PRINTS" id="PR00258">
    <property type="entry name" value="SPERACTRCPTR"/>
</dbReference>
<evidence type="ECO:0000256" key="5">
    <source>
        <dbReference type="ARBA" id="ARBA00023136"/>
    </source>
</evidence>
<dbReference type="InterPro" id="IPR008160">
    <property type="entry name" value="Collagen"/>
</dbReference>
<sequence length="462" mass="47122">METDVDTIDGEAYVFSQAKPLYNNTMKLHEADRYDFQHSELKTKKPAKKRYCIPVLILLFLLLIGLNCVLAYKVFTLEAWVHTHCTSADARVEKLKSAEGLKLGSSKSNEECLSDLCGNDGTLEKLRTQLNQLNISAEKAVVCLPGPSGPPGRPGLQGPAGIPGILGQKGDTGSPGQVGEPGAPGEKGQKGDQGVAGERGPAGMTGPPGIPGLKGDTGARGITGLPGTDGFRGADGHTGLTGPPGPNGPPGPKGDPGDSGERGEQGPSGPRGPPGPVGPLGLQGPPGEKGSPGPKGDTGVGLPGYPGQQGLNGSQGLPGLPGPQGLNGEKGSKGDQGLMGAQGLKGQKGDVGLPGARGSAPGNFPVVRLVGTSSRGRVEVFHDNVWGTVCDDSFDSVDALVVCKMLGFQRATNVFTDGAGTGRIWLDELRCTGNEKSIFDCPHAGMGVNNCSHNEDVGISCA</sequence>
<dbReference type="AlphaFoldDB" id="A0A8C1EG56"/>
<dbReference type="PANTHER" id="PTHR24023">
    <property type="entry name" value="COLLAGEN ALPHA"/>
    <property type="match status" value="1"/>
</dbReference>
<name>A0A8C1EG56_CYPCA</name>
<reference evidence="13" key="2">
    <citation type="submission" date="2025-09" db="UniProtKB">
        <authorList>
            <consortium name="Ensembl"/>
        </authorList>
    </citation>
    <scope>IDENTIFICATION</scope>
</reference>
<evidence type="ECO:0000256" key="1">
    <source>
        <dbReference type="ARBA" id="ARBA00004606"/>
    </source>
</evidence>
<evidence type="ECO:0000256" key="6">
    <source>
        <dbReference type="ARBA" id="ARBA00023157"/>
    </source>
</evidence>
<proteinExistence type="predicted"/>
<comment type="caution">
    <text evidence="9">Lacks conserved residue(s) required for the propagation of feature annotation.</text>
</comment>
<evidence type="ECO:0000256" key="3">
    <source>
        <dbReference type="ARBA" id="ARBA00022968"/>
    </source>
</evidence>
<evidence type="ECO:0000259" key="12">
    <source>
        <dbReference type="PROSITE" id="PS50287"/>
    </source>
</evidence>
<evidence type="ECO:0000256" key="9">
    <source>
        <dbReference type="PROSITE-ProRule" id="PRU00196"/>
    </source>
</evidence>
<feature type="compositionally biased region" description="Low complexity" evidence="10">
    <location>
        <begin position="279"/>
        <end position="295"/>
    </location>
</feature>
<dbReference type="InterPro" id="IPR036772">
    <property type="entry name" value="SRCR-like_dom_sf"/>
</dbReference>
<dbReference type="GO" id="GO:0005615">
    <property type="term" value="C:extracellular space"/>
    <property type="evidence" value="ECO:0007669"/>
    <property type="project" value="TreeGrafter"/>
</dbReference>
<feature type="disulfide bond" evidence="9">
    <location>
        <begin position="431"/>
        <end position="441"/>
    </location>
</feature>
<evidence type="ECO:0000256" key="4">
    <source>
        <dbReference type="ARBA" id="ARBA00022989"/>
    </source>
</evidence>
<keyword evidence="7" id="KW-0675">Receptor</keyword>
<dbReference type="InterPro" id="IPR001190">
    <property type="entry name" value="SRCR"/>
</dbReference>
<evidence type="ECO:0000313" key="14">
    <source>
        <dbReference type="Proteomes" id="UP001108240"/>
    </source>
</evidence>
<dbReference type="InterPro" id="IPR050149">
    <property type="entry name" value="Collagen_superfamily"/>
</dbReference>
<dbReference type="Gene3D" id="3.10.250.10">
    <property type="entry name" value="SRCR-like domain"/>
    <property type="match status" value="1"/>
</dbReference>
<feature type="compositionally biased region" description="Basic and acidic residues" evidence="10">
    <location>
        <begin position="255"/>
        <end position="264"/>
    </location>
</feature>
<dbReference type="GeneTree" id="ENSGT00940000164412"/>
<keyword evidence="4 11" id="KW-1133">Transmembrane helix</keyword>
<evidence type="ECO:0000256" key="10">
    <source>
        <dbReference type="SAM" id="MobiDB-lite"/>
    </source>
</evidence>
<dbReference type="GO" id="GO:0016020">
    <property type="term" value="C:membrane"/>
    <property type="evidence" value="ECO:0007669"/>
    <property type="project" value="UniProtKB-SubCell"/>
</dbReference>
<protein>
    <recommendedName>
        <fullName evidence="12">SRCR domain-containing protein</fullName>
    </recommendedName>
</protein>
<feature type="domain" description="SRCR" evidence="12">
    <location>
        <begin position="367"/>
        <end position="462"/>
    </location>
</feature>
<organism evidence="13 14">
    <name type="scientific">Cyprinus carpio carpio</name>
    <dbReference type="NCBI Taxonomy" id="630221"/>
    <lineage>
        <taxon>Eukaryota</taxon>
        <taxon>Metazoa</taxon>
        <taxon>Chordata</taxon>
        <taxon>Craniata</taxon>
        <taxon>Vertebrata</taxon>
        <taxon>Euteleostomi</taxon>
        <taxon>Actinopterygii</taxon>
        <taxon>Neopterygii</taxon>
        <taxon>Teleostei</taxon>
        <taxon>Ostariophysi</taxon>
        <taxon>Cypriniformes</taxon>
        <taxon>Cyprinidae</taxon>
        <taxon>Cyprininae</taxon>
        <taxon>Cyprinus</taxon>
    </lineage>
</organism>
<feature type="compositionally biased region" description="Low complexity" evidence="10">
    <location>
        <begin position="306"/>
        <end position="327"/>
    </location>
</feature>
<feature type="compositionally biased region" description="Pro residues" evidence="10">
    <location>
        <begin position="243"/>
        <end position="253"/>
    </location>
</feature>
<dbReference type="SMART" id="SM00202">
    <property type="entry name" value="SR"/>
    <property type="match status" value="1"/>
</dbReference>
<feature type="transmembrane region" description="Helical" evidence="11">
    <location>
        <begin position="51"/>
        <end position="75"/>
    </location>
</feature>
<keyword evidence="3" id="KW-0735">Signal-anchor</keyword>
<evidence type="ECO:0000256" key="8">
    <source>
        <dbReference type="ARBA" id="ARBA00023180"/>
    </source>
</evidence>
<evidence type="ECO:0000313" key="13">
    <source>
        <dbReference type="Ensembl" id="ENSCCRP00000076469.2"/>
    </source>
</evidence>
<keyword evidence="5 11" id="KW-0472">Membrane</keyword>
<dbReference type="PROSITE" id="PS00420">
    <property type="entry name" value="SRCR_1"/>
    <property type="match status" value="1"/>
</dbReference>
<dbReference type="Pfam" id="PF00530">
    <property type="entry name" value="SRCR"/>
    <property type="match status" value="1"/>
</dbReference>
<keyword evidence="14" id="KW-1185">Reference proteome</keyword>
<accession>A0A8C1EG56</accession>
<keyword evidence="6 9" id="KW-1015">Disulfide bond</keyword>
<dbReference type="GO" id="GO:0031012">
    <property type="term" value="C:extracellular matrix"/>
    <property type="evidence" value="ECO:0007669"/>
    <property type="project" value="TreeGrafter"/>
</dbReference>
<keyword evidence="8" id="KW-0325">Glycoprotein</keyword>
<comment type="subcellular location">
    <subcellularLocation>
        <location evidence="1">Membrane</location>
        <topology evidence="1">Single-pass type II membrane protein</topology>
    </subcellularLocation>
</comment>
<evidence type="ECO:0000256" key="11">
    <source>
        <dbReference type="SAM" id="Phobius"/>
    </source>
</evidence>
<dbReference type="Proteomes" id="UP001108240">
    <property type="component" value="Unplaced"/>
</dbReference>
<evidence type="ECO:0000256" key="2">
    <source>
        <dbReference type="ARBA" id="ARBA00022692"/>
    </source>
</evidence>